<evidence type="ECO:0000313" key="4">
    <source>
        <dbReference type="EMBL" id="RJP61213.1"/>
    </source>
</evidence>
<comment type="similarity">
    <text evidence="1 2">Belongs to the anti-sigma-factor antagonist family.</text>
</comment>
<dbReference type="Gene3D" id="3.30.750.24">
    <property type="entry name" value="STAS domain"/>
    <property type="match status" value="1"/>
</dbReference>
<dbReference type="PROSITE" id="PS50801">
    <property type="entry name" value="STAS"/>
    <property type="match status" value="1"/>
</dbReference>
<name>A0A3A4R822_9BACT</name>
<dbReference type="SUPFAM" id="SSF52091">
    <property type="entry name" value="SpoIIaa-like"/>
    <property type="match status" value="1"/>
</dbReference>
<comment type="caution">
    <text evidence="4">The sequence shown here is derived from an EMBL/GenBank/DDBJ whole genome shotgun (WGS) entry which is preliminary data.</text>
</comment>
<evidence type="ECO:0000256" key="1">
    <source>
        <dbReference type="ARBA" id="ARBA00009013"/>
    </source>
</evidence>
<organism evidence="4 5">
    <name type="scientific">Candidatus Auribacter fodinae</name>
    <dbReference type="NCBI Taxonomy" id="2093366"/>
    <lineage>
        <taxon>Bacteria</taxon>
        <taxon>Pseudomonadati</taxon>
        <taxon>Candidatus Auribacterota</taxon>
        <taxon>Candidatus Auribacteria</taxon>
        <taxon>Candidatus Auribacterales</taxon>
        <taxon>Candidatus Auribacteraceae</taxon>
        <taxon>Candidatus Auribacter</taxon>
    </lineage>
</organism>
<evidence type="ECO:0000313" key="5">
    <source>
        <dbReference type="Proteomes" id="UP000266426"/>
    </source>
</evidence>
<sequence>MGIRVNKNDKAVILNVLDDVILDTVQEIQNEVNILIKERLCCIVMDLSAIEFITSRGLGAVGKAMDALRKQGGDLKLCGLKPEVRGIFDICGLAKIIDIYDNPGDAVNSFGASVSAVEKRLLWSIKPHEDTNSTSE</sequence>
<dbReference type="NCBIfam" id="TIGR00377">
    <property type="entry name" value="ant_ant_sig"/>
    <property type="match status" value="1"/>
</dbReference>
<dbReference type="InterPro" id="IPR002645">
    <property type="entry name" value="STAS_dom"/>
</dbReference>
<dbReference type="Proteomes" id="UP000266426">
    <property type="component" value="Unassembled WGS sequence"/>
</dbReference>
<dbReference type="PANTHER" id="PTHR33495">
    <property type="entry name" value="ANTI-SIGMA FACTOR ANTAGONIST TM_1081-RELATED-RELATED"/>
    <property type="match status" value="1"/>
</dbReference>
<dbReference type="GO" id="GO:0043856">
    <property type="term" value="F:anti-sigma factor antagonist activity"/>
    <property type="evidence" value="ECO:0007669"/>
    <property type="project" value="InterPro"/>
</dbReference>
<dbReference type="PANTHER" id="PTHR33495:SF2">
    <property type="entry name" value="ANTI-SIGMA FACTOR ANTAGONIST TM_1081-RELATED"/>
    <property type="match status" value="1"/>
</dbReference>
<protein>
    <recommendedName>
        <fullName evidence="2">Anti-sigma factor antagonist</fullName>
    </recommendedName>
</protein>
<dbReference type="Pfam" id="PF01740">
    <property type="entry name" value="STAS"/>
    <property type="match status" value="1"/>
</dbReference>
<accession>A0A3A4R822</accession>
<evidence type="ECO:0000256" key="2">
    <source>
        <dbReference type="RuleBase" id="RU003749"/>
    </source>
</evidence>
<gene>
    <name evidence="4" type="ORF">C4541_02440</name>
</gene>
<reference evidence="4 5" key="1">
    <citation type="journal article" date="2017" name="ISME J.">
        <title>Energy and carbon metabolisms in a deep terrestrial subsurface fluid microbial community.</title>
        <authorList>
            <person name="Momper L."/>
            <person name="Jungbluth S.P."/>
            <person name="Lee M.D."/>
            <person name="Amend J.P."/>
        </authorList>
    </citation>
    <scope>NUCLEOTIDE SEQUENCE [LARGE SCALE GENOMIC DNA]</scope>
    <source>
        <strain evidence="4">SURF_26</strain>
    </source>
</reference>
<dbReference type="EMBL" id="QZJZ01000015">
    <property type="protein sequence ID" value="RJP61213.1"/>
    <property type="molecule type" value="Genomic_DNA"/>
</dbReference>
<dbReference type="AlphaFoldDB" id="A0A3A4R822"/>
<evidence type="ECO:0000259" key="3">
    <source>
        <dbReference type="PROSITE" id="PS50801"/>
    </source>
</evidence>
<dbReference type="CDD" id="cd07043">
    <property type="entry name" value="STAS_anti-anti-sigma_factors"/>
    <property type="match status" value="1"/>
</dbReference>
<dbReference type="InterPro" id="IPR036513">
    <property type="entry name" value="STAS_dom_sf"/>
</dbReference>
<dbReference type="InterPro" id="IPR003658">
    <property type="entry name" value="Anti-sigma_ant"/>
</dbReference>
<proteinExistence type="inferred from homology"/>
<feature type="domain" description="STAS" evidence="3">
    <location>
        <begin position="1"/>
        <end position="110"/>
    </location>
</feature>